<evidence type="ECO:0000256" key="1">
    <source>
        <dbReference type="ARBA" id="ARBA00005939"/>
    </source>
</evidence>
<dbReference type="InterPro" id="IPR010849">
    <property type="entry name" value="Gonadal"/>
</dbReference>
<sequence>MSNTAEYVPTVGEGVLQAVRGELAKKEQVQKKHYFMLNELQKMARELPMQYQQRMPYDLLSSLANALLDGTVYEIVRSLKEVQQLEERNLFQQRMNIVNEHKAIKKDLQRKQKEALQHCQMAKPHQLPYLQVQQERDFQTMEKKYEDELKRKDMKIILELDQKVMDQQVTLEKSGVPGFFVTNKPTEIKLQMHLLEFINRMSVMSMPL</sequence>
<evidence type="ECO:0000313" key="3">
    <source>
        <dbReference type="Proteomes" id="UP000749559"/>
    </source>
</evidence>
<evidence type="ECO:0008006" key="4">
    <source>
        <dbReference type="Google" id="ProtNLM"/>
    </source>
</evidence>
<dbReference type="PANTHER" id="PTHR13054">
    <property type="entry name" value="DIGEORGE SYNDROME CRITICAL REGION 6 DGCR6 FAMILY MEMBER"/>
    <property type="match status" value="1"/>
</dbReference>
<accession>A0A8S4N2L3</accession>
<dbReference type="AlphaFoldDB" id="A0A8S4N2L3"/>
<dbReference type="Proteomes" id="UP000749559">
    <property type="component" value="Unassembled WGS sequence"/>
</dbReference>
<comment type="caution">
    <text evidence="2">The sequence shown here is derived from an EMBL/GenBank/DDBJ whole genome shotgun (WGS) entry which is preliminary data.</text>
</comment>
<evidence type="ECO:0000313" key="2">
    <source>
        <dbReference type="EMBL" id="CAH1774503.1"/>
    </source>
</evidence>
<dbReference type="OrthoDB" id="21617at2759"/>
<dbReference type="EMBL" id="CAIIXF020000001">
    <property type="protein sequence ID" value="CAH1774503.1"/>
    <property type="molecule type" value="Genomic_DNA"/>
</dbReference>
<protein>
    <recommendedName>
        <fullName evidence="4">DGCR6</fullName>
    </recommendedName>
</protein>
<comment type="similarity">
    <text evidence="1">Belongs to the gonadal family.</text>
</comment>
<proteinExistence type="inferred from homology"/>
<gene>
    <name evidence="2" type="ORF">OFUS_LOCUS1947</name>
</gene>
<dbReference type="Pfam" id="PF07324">
    <property type="entry name" value="DGCR6"/>
    <property type="match status" value="1"/>
</dbReference>
<dbReference type="PANTHER" id="PTHR13054:SF2">
    <property type="entry name" value="PROTEIN DGCR6"/>
    <property type="match status" value="1"/>
</dbReference>
<name>A0A8S4N2L3_OWEFU</name>
<keyword evidence="3" id="KW-1185">Reference proteome</keyword>
<reference evidence="2" key="1">
    <citation type="submission" date="2022-03" db="EMBL/GenBank/DDBJ databases">
        <authorList>
            <person name="Martin C."/>
        </authorList>
    </citation>
    <scope>NUCLEOTIDE SEQUENCE</scope>
</reference>
<organism evidence="2 3">
    <name type="scientific">Owenia fusiformis</name>
    <name type="common">Polychaete worm</name>
    <dbReference type="NCBI Taxonomy" id="6347"/>
    <lineage>
        <taxon>Eukaryota</taxon>
        <taxon>Metazoa</taxon>
        <taxon>Spiralia</taxon>
        <taxon>Lophotrochozoa</taxon>
        <taxon>Annelida</taxon>
        <taxon>Polychaeta</taxon>
        <taxon>Sedentaria</taxon>
        <taxon>Canalipalpata</taxon>
        <taxon>Sabellida</taxon>
        <taxon>Oweniida</taxon>
        <taxon>Oweniidae</taxon>
        <taxon>Owenia</taxon>
    </lineage>
</organism>